<proteinExistence type="predicted"/>
<comment type="caution">
    <text evidence="2">The sequence shown here is derived from an EMBL/GenBank/DDBJ whole genome shotgun (WGS) entry which is preliminary data.</text>
</comment>
<gene>
    <name evidence="2" type="ORF">GCM10023189_36560</name>
</gene>
<protein>
    <recommendedName>
        <fullName evidence="1">Helix-turn-helix domain-containing protein</fullName>
    </recommendedName>
</protein>
<dbReference type="Proteomes" id="UP001501175">
    <property type="component" value="Unassembled WGS sequence"/>
</dbReference>
<accession>A0ABP8N4L3</accession>
<dbReference type="Pfam" id="PF12728">
    <property type="entry name" value="HTH_17"/>
    <property type="match status" value="1"/>
</dbReference>
<feature type="domain" description="Helix-turn-helix" evidence="1">
    <location>
        <begin position="49"/>
        <end position="92"/>
    </location>
</feature>
<dbReference type="InterPro" id="IPR041657">
    <property type="entry name" value="HTH_17"/>
</dbReference>
<keyword evidence="3" id="KW-1185">Reference proteome</keyword>
<sequence>MNEISITFDQLPVAVYQLRQEVSELKELMASISSHSTPTSINEDQPLPVKEAADFLGVAPQTIYQNIDRIPHRKRFGRLYFFKVELLEYLNAGEGVKA</sequence>
<organism evidence="2 3">
    <name type="scientific">Nibrella saemangeumensis</name>
    <dbReference type="NCBI Taxonomy" id="1084526"/>
    <lineage>
        <taxon>Bacteria</taxon>
        <taxon>Pseudomonadati</taxon>
        <taxon>Bacteroidota</taxon>
        <taxon>Cytophagia</taxon>
        <taxon>Cytophagales</taxon>
        <taxon>Spirosomataceae</taxon>
        <taxon>Nibrella</taxon>
    </lineage>
</organism>
<evidence type="ECO:0000259" key="1">
    <source>
        <dbReference type="Pfam" id="PF12728"/>
    </source>
</evidence>
<evidence type="ECO:0000313" key="2">
    <source>
        <dbReference type="EMBL" id="GAA4461226.1"/>
    </source>
</evidence>
<evidence type="ECO:0000313" key="3">
    <source>
        <dbReference type="Proteomes" id="UP001501175"/>
    </source>
</evidence>
<name>A0ABP8N4L3_9BACT</name>
<reference evidence="3" key="1">
    <citation type="journal article" date="2019" name="Int. J. Syst. Evol. Microbiol.">
        <title>The Global Catalogue of Microorganisms (GCM) 10K type strain sequencing project: providing services to taxonomists for standard genome sequencing and annotation.</title>
        <authorList>
            <consortium name="The Broad Institute Genomics Platform"/>
            <consortium name="The Broad Institute Genome Sequencing Center for Infectious Disease"/>
            <person name="Wu L."/>
            <person name="Ma J."/>
        </authorList>
    </citation>
    <scope>NUCLEOTIDE SEQUENCE [LARGE SCALE GENOMIC DNA]</scope>
    <source>
        <strain evidence="3">JCM 17927</strain>
    </source>
</reference>
<dbReference type="EMBL" id="BAABHD010000059">
    <property type="protein sequence ID" value="GAA4461226.1"/>
    <property type="molecule type" value="Genomic_DNA"/>
</dbReference>